<comment type="caution">
    <text evidence="4">The sequence shown here is derived from an EMBL/GenBank/DDBJ whole genome shotgun (WGS) entry which is preliminary data.</text>
</comment>
<keyword evidence="4" id="KW-0808">Transferase</keyword>
<evidence type="ECO:0000313" key="4">
    <source>
        <dbReference type="EMBL" id="MVM33709.1"/>
    </source>
</evidence>
<dbReference type="InterPro" id="IPR003362">
    <property type="entry name" value="Bact_transf"/>
</dbReference>
<feature type="transmembrane region" description="Helical" evidence="2">
    <location>
        <begin position="34"/>
        <end position="58"/>
    </location>
</feature>
<dbReference type="PANTHER" id="PTHR30576:SF0">
    <property type="entry name" value="UNDECAPRENYL-PHOSPHATE N-ACETYLGALACTOSAMINYL 1-PHOSPHATE TRANSFERASE-RELATED"/>
    <property type="match status" value="1"/>
</dbReference>
<keyword evidence="2" id="KW-0472">Membrane</keyword>
<accession>A0A7K1SIQ8</accession>
<dbReference type="Proteomes" id="UP000436006">
    <property type="component" value="Unassembled WGS sequence"/>
</dbReference>
<keyword evidence="5" id="KW-1185">Reference proteome</keyword>
<feature type="domain" description="Bacterial sugar transferase" evidence="3">
    <location>
        <begin position="29"/>
        <end position="213"/>
    </location>
</feature>
<dbReference type="GO" id="GO:0016780">
    <property type="term" value="F:phosphotransferase activity, for other substituted phosphate groups"/>
    <property type="evidence" value="ECO:0007669"/>
    <property type="project" value="TreeGrafter"/>
</dbReference>
<evidence type="ECO:0000256" key="2">
    <source>
        <dbReference type="SAM" id="Phobius"/>
    </source>
</evidence>
<reference evidence="4 5" key="1">
    <citation type="submission" date="2019-12" db="EMBL/GenBank/DDBJ databases">
        <title>Spirosoma sp. HMF4905 genome sequencing and assembly.</title>
        <authorList>
            <person name="Kang H."/>
            <person name="Cha I."/>
            <person name="Kim H."/>
            <person name="Joh K."/>
        </authorList>
    </citation>
    <scope>NUCLEOTIDE SEQUENCE [LARGE SCALE GENOMIC DNA]</scope>
    <source>
        <strain evidence="4 5">HMF4905</strain>
    </source>
</reference>
<dbReference type="RefSeq" id="WP_157588421.1">
    <property type="nucleotide sequence ID" value="NZ_WPIN01000012.1"/>
</dbReference>
<name>A0A7K1SIQ8_9BACT</name>
<gene>
    <name evidence="4" type="ORF">GO755_26960</name>
</gene>
<proteinExistence type="inferred from homology"/>
<evidence type="ECO:0000259" key="3">
    <source>
        <dbReference type="Pfam" id="PF02397"/>
    </source>
</evidence>
<keyword evidence="2" id="KW-1133">Transmembrane helix</keyword>
<evidence type="ECO:0000256" key="1">
    <source>
        <dbReference type="ARBA" id="ARBA00006464"/>
    </source>
</evidence>
<protein>
    <submittedName>
        <fullName evidence="4">Sugar transferase</fullName>
    </submittedName>
</protein>
<dbReference type="EMBL" id="WPIN01000012">
    <property type="protein sequence ID" value="MVM33709.1"/>
    <property type="molecule type" value="Genomic_DNA"/>
</dbReference>
<sequence length="220" mass="24980">MVSEAIKTQGIEKRKAQLIAAYSIGYPAKRVVDLVVSSLIIVFFLSWMIPLIGIAIILTSPGPMIFVQLRSGRNGRQFRCLKFRTMYTSGQGVFLPATKNDPRVTPLGRLLRRTNLDELPQFLNVLLGDMSLVGPRPHPLDLDAEHWFTLPNYPLRYGIRPGITGLAQVNGCRGSISYNLMMKHRVRYDLLYIRKASFVLDIYLCLRTIRAMFTNNTDAY</sequence>
<evidence type="ECO:0000313" key="5">
    <source>
        <dbReference type="Proteomes" id="UP000436006"/>
    </source>
</evidence>
<comment type="similarity">
    <text evidence="1">Belongs to the bacterial sugar transferase family.</text>
</comment>
<dbReference type="AlphaFoldDB" id="A0A7K1SIQ8"/>
<organism evidence="4 5">
    <name type="scientific">Spirosoma arboris</name>
    <dbReference type="NCBI Taxonomy" id="2682092"/>
    <lineage>
        <taxon>Bacteria</taxon>
        <taxon>Pseudomonadati</taxon>
        <taxon>Bacteroidota</taxon>
        <taxon>Cytophagia</taxon>
        <taxon>Cytophagales</taxon>
        <taxon>Cytophagaceae</taxon>
        <taxon>Spirosoma</taxon>
    </lineage>
</organism>
<keyword evidence="2" id="KW-0812">Transmembrane</keyword>
<dbReference type="Pfam" id="PF02397">
    <property type="entry name" value="Bac_transf"/>
    <property type="match status" value="1"/>
</dbReference>
<dbReference type="PANTHER" id="PTHR30576">
    <property type="entry name" value="COLANIC BIOSYNTHESIS UDP-GLUCOSE LIPID CARRIER TRANSFERASE"/>
    <property type="match status" value="1"/>
</dbReference>